<dbReference type="RefSeq" id="WP_147929877.1">
    <property type="nucleotide sequence ID" value="NZ_VOXD01000007.1"/>
</dbReference>
<comment type="subcellular location">
    <subcellularLocation>
        <location evidence="6">Cell membrane</location>
        <topology evidence="6">Multi-pass membrane protein</topology>
    </subcellularLocation>
    <subcellularLocation>
        <location evidence="1">Membrane</location>
        <topology evidence="1">Multi-pass membrane protein</topology>
    </subcellularLocation>
</comment>
<feature type="transmembrane region" description="Helical" evidence="7">
    <location>
        <begin position="14"/>
        <end position="38"/>
    </location>
</feature>
<dbReference type="OrthoDB" id="9788905at2"/>
<evidence type="ECO:0000256" key="5">
    <source>
        <dbReference type="ARBA" id="ARBA00023136"/>
    </source>
</evidence>
<feature type="transmembrane region" description="Helical" evidence="7">
    <location>
        <begin position="100"/>
        <end position="119"/>
    </location>
</feature>
<dbReference type="GO" id="GO:0055085">
    <property type="term" value="P:transmembrane transport"/>
    <property type="evidence" value="ECO:0007669"/>
    <property type="project" value="InterPro"/>
</dbReference>
<dbReference type="Pfam" id="PF02742">
    <property type="entry name" value="Fe_dep_repr_C"/>
    <property type="match status" value="1"/>
</dbReference>
<dbReference type="InterPro" id="IPR037294">
    <property type="entry name" value="ABC_BtuC-like"/>
</dbReference>
<dbReference type="GO" id="GO:0046983">
    <property type="term" value="F:protein dimerization activity"/>
    <property type="evidence" value="ECO:0007669"/>
    <property type="project" value="InterPro"/>
</dbReference>
<evidence type="ECO:0000256" key="6">
    <source>
        <dbReference type="RuleBase" id="RU003943"/>
    </source>
</evidence>
<feature type="transmembrane region" description="Helical" evidence="7">
    <location>
        <begin position="204"/>
        <end position="223"/>
    </location>
</feature>
<reference evidence="9 10" key="1">
    <citation type="submission" date="2019-08" db="EMBL/GenBank/DDBJ databases">
        <title>Lewinella sp. strain SSH13 Genome sequencing and assembly.</title>
        <authorList>
            <person name="Kim I."/>
        </authorList>
    </citation>
    <scope>NUCLEOTIDE SEQUENCE [LARGE SCALE GENOMIC DNA]</scope>
    <source>
        <strain evidence="9 10">SSH13</strain>
    </source>
</reference>
<dbReference type="GO" id="GO:0010043">
    <property type="term" value="P:response to zinc ion"/>
    <property type="evidence" value="ECO:0007669"/>
    <property type="project" value="TreeGrafter"/>
</dbReference>
<dbReference type="InterPro" id="IPR036388">
    <property type="entry name" value="WH-like_DNA-bd_sf"/>
</dbReference>
<dbReference type="InterPro" id="IPR022689">
    <property type="entry name" value="Iron_dep_repressor"/>
</dbReference>
<dbReference type="Gene3D" id="1.10.10.10">
    <property type="entry name" value="Winged helix-like DNA-binding domain superfamily/Winged helix DNA-binding domain"/>
    <property type="match status" value="1"/>
</dbReference>
<keyword evidence="4 7" id="KW-1133">Transmembrane helix</keyword>
<dbReference type="CDD" id="cd06550">
    <property type="entry name" value="TM_ABC_iron-siderophores_like"/>
    <property type="match status" value="1"/>
</dbReference>
<dbReference type="GO" id="GO:0071281">
    <property type="term" value="P:cellular response to iron ion"/>
    <property type="evidence" value="ECO:0007669"/>
    <property type="project" value="UniProtKB-ARBA"/>
</dbReference>
<protein>
    <submittedName>
        <fullName evidence="9">Iron chelate uptake ABC transporter family permease subunit</fullName>
    </submittedName>
</protein>
<evidence type="ECO:0000256" key="4">
    <source>
        <dbReference type="ARBA" id="ARBA00022989"/>
    </source>
</evidence>
<feature type="domain" description="Iron dependent repressor metal binding and dimerisation" evidence="8">
    <location>
        <begin position="350"/>
        <end position="418"/>
    </location>
</feature>
<dbReference type="SUPFAM" id="SSF47979">
    <property type="entry name" value="Iron-dependent repressor protein, dimerization domain"/>
    <property type="match status" value="1"/>
</dbReference>
<dbReference type="SMART" id="SM00529">
    <property type="entry name" value="HTH_DTXR"/>
    <property type="match status" value="1"/>
</dbReference>
<feature type="transmembrane region" description="Helical" evidence="7">
    <location>
        <begin position="230"/>
        <end position="252"/>
    </location>
</feature>
<evidence type="ECO:0000259" key="8">
    <source>
        <dbReference type="Pfam" id="PF02742"/>
    </source>
</evidence>
<dbReference type="Proteomes" id="UP000321907">
    <property type="component" value="Unassembled WGS sequence"/>
</dbReference>
<comment type="similarity">
    <text evidence="2 6">Belongs to the ABC-3 integral membrane protein family.</text>
</comment>
<dbReference type="InterPro" id="IPR036421">
    <property type="entry name" value="Fe_dep_repressor_sf"/>
</dbReference>
<dbReference type="InterPro" id="IPR001626">
    <property type="entry name" value="ABC_TroCD"/>
</dbReference>
<dbReference type="InterPro" id="IPR001367">
    <property type="entry name" value="Fe_dep_repressor"/>
</dbReference>
<keyword evidence="10" id="KW-1185">Reference proteome</keyword>
<dbReference type="GO" id="GO:0046914">
    <property type="term" value="F:transition metal ion binding"/>
    <property type="evidence" value="ECO:0007669"/>
    <property type="project" value="InterPro"/>
</dbReference>
<keyword evidence="5 7" id="KW-0472">Membrane</keyword>
<evidence type="ECO:0000256" key="3">
    <source>
        <dbReference type="ARBA" id="ARBA00022692"/>
    </source>
</evidence>
<evidence type="ECO:0000313" key="10">
    <source>
        <dbReference type="Proteomes" id="UP000321907"/>
    </source>
</evidence>
<keyword evidence="3 6" id="KW-0812">Transmembrane</keyword>
<comment type="caution">
    <text evidence="9">The sequence shown here is derived from an EMBL/GenBank/DDBJ whole genome shotgun (WGS) entry which is preliminary data.</text>
</comment>
<dbReference type="AlphaFoldDB" id="A0A5C7FVM4"/>
<accession>A0A5C7FVM4</accession>
<dbReference type="Gene3D" id="1.10.3470.10">
    <property type="entry name" value="ABC transporter involved in vitamin B12 uptake, BtuC"/>
    <property type="match status" value="1"/>
</dbReference>
<keyword evidence="6" id="KW-0813">Transport</keyword>
<feature type="transmembrane region" description="Helical" evidence="7">
    <location>
        <begin position="43"/>
        <end position="62"/>
    </location>
</feature>
<evidence type="ECO:0000256" key="7">
    <source>
        <dbReference type="SAM" id="Phobius"/>
    </source>
</evidence>
<feature type="transmembrane region" description="Helical" evidence="7">
    <location>
        <begin position="178"/>
        <end position="198"/>
    </location>
</feature>
<evidence type="ECO:0000313" key="9">
    <source>
        <dbReference type="EMBL" id="TXF90395.1"/>
    </source>
</evidence>
<feature type="transmembrane region" description="Helical" evidence="7">
    <location>
        <begin position="144"/>
        <end position="166"/>
    </location>
</feature>
<organism evidence="9 10">
    <name type="scientific">Neolewinella aurantiaca</name>
    <dbReference type="NCBI Taxonomy" id="2602767"/>
    <lineage>
        <taxon>Bacteria</taxon>
        <taxon>Pseudomonadati</taxon>
        <taxon>Bacteroidota</taxon>
        <taxon>Saprospiria</taxon>
        <taxon>Saprospirales</taxon>
        <taxon>Lewinellaceae</taxon>
        <taxon>Neolewinella</taxon>
    </lineage>
</organism>
<evidence type="ECO:0000256" key="2">
    <source>
        <dbReference type="ARBA" id="ARBA00008034"/>
    </source>
</evidence>
<feature type="transmembrane region" description="Helical" evidence="7">
    <location>
        <begin position="258"/>
        <end position="275"/>
    </location>
</feature>
<dbReference type="FunFam" id="1.10.3470.10:FF:000003">
    <property type="entry name" value="Iron ABC transporter permease SitD"/>
    <property type="match status" value="1"/>
</dbReference>
<dbReference type="GO" id="GO:0043190">
    <property type="term" value="C:ATP-binding cassette (ABC) transporter complex"/>
    <property type="evidence" value="ECO:0007669"/>
    <property type="project" value="InterPro"/>
</dbReference>
<proteinExistence type="inferred from homology"/>
<name>A0A5C7FVM4_9BACT</name>
<evidence type="ECO:0000256" key="1">
    <source>
        <dbReference type="ARBA" id="ARBA00004141"/>
    </source>
</evidence>
<sequence>MTEASLFEILSEVWAIRAIVASSMVGLMCGVLGCFIVLRNMSLVGDALAHAILPGVVIAFLLVGYSALAFFAGAVVAGLVTAFLITWIQQRVKTKNDAAVGIVFTSMFSLGVILISRIARNDGVHLDLKDFLFGYALGVSDTDLLLTGLVMCYVLLSVAVFYRYLFASTFQDVVAQTMGIPVKLLHYFLMLLLSFAVVASLQTVGVILVVAMLITPAATALLISQRLSRVLWIAGFVGMLSAIIGMVVAVWLNTPPGPAMALVATMFYLLTVVFAPRRGLVAKAWYRLQRRRLTMKEDILKRVFRQNQKHGSADGKQIREELDLGRTTWNRQITALRSKGLMEKSELRLTDGGKLLAIKMVRAHRLWETYLYQEVGLTPDQIHAEAERLEHLLTDDMLDRVDEELGYPEMDPHGSVIPSKQ</sequence>
<dbReference type="PANTHER" id="PTHR30477">
    <property type="entry name" value="ABC-TRANSPORTER METAL-BINDING PROTEIN"/>
    <property type="match status" value="1"/>
</dbReference>
<dbReference type="EMBL" id="VOXD01000007">
    <property type="protein sequence ID" value="TXF90395.1"/>
    <property type="molecule type" value="Genomic_DNA"/>
</dbReference>
<dbReference type="SUPFAM" id="SSF81345">
    <property type="entry name" value="ABC transporter involved in vitamin B12 uptake, BtuC"/>
    <property type="match status" value="1"/>
</dbReference>
<gene>
    <name evidence="9" type="ORF">FUA23_06285</name>
</gene>
<dbReference type="GO" id="GO:0003700">
    <property type="term" value="F:DNA-binding transcription factor activity"/>
    <property type="evidence" value="ECO:0007669"/>
    <property type="project" value="InterPro"/>
</dbReference>
<dbReference type="PANTHER" id="PTHR30477:SF0">
    <property type="entry name" value="METAL TRANSPORT SYSTEM MEMBRANE PROTEIN TM_0125-RELATED"/>
    <property type="match status" value="1"/>
</dbReference>
<feature type="transmembrane region" description="Helical" evidence="7">
    <location>
        <begin position="68"/>
        <end position="88"/>
    </location>
</feature>
<dbReference type="Pfam" id="PF00950">
    <property type="entry name" value="ABC-3"/>
    <property type="match status" value="1"/>
</dbReference>